<comment type="caution">
    <text evidence="2">The sequence shown here is derived from an EMBL/GenBank/DDBJ whole genome shotgun (WGS) entry which is preliminary data.</text>
</comment>
<feature type="domain" description="HVO-0163 N-terminal HTH" evidence="1">
    <location>
        <begin position="14"/>
        <end position="71"/>
    </location>
</feature>
<reference evidence="2 3" key="1">
    <citation type="journal article" date="2020" name="Biotechnol. Biofuels">
        <title>New insights from the biogas microbiome by comprehensive genome-resolved metagenomics of nearly 1600 species originating from multiple anaerobic digesters.</title>
        <authorList>
            <person name="Campanaro S."/>
            <person name="Treu L."/>
            <person name="Rodriguez-R L.M."/>
            <person name="Kovalovszki A."/>
            <person name="Ziels R.M."/>
            <person name="Maus I."/>
            <person name="Zhu X."/>
            <person name="Kougias P.G."/>
            <person name="Basile A."/>
            <person name="Luo G."/>
            <person name="Schluter A."/>
            <person name="Konstantinidis K.T."/>
            <person name="Angelidaki I."/>
        </authorList>
    </citation>
    <scope>NUCLEOTIDE SEQUENCE [LARGE SCALE GENOMIC DNA]</scope>
    <source>
        <strain evidence="2">AS22ysBPME_79</strain>
    </source>
</reference>
<gene>
    <name evidence="2" type="ORF">GX950_01585</name>
</gene>
<dbReference type="Proteomes" id="UP000526302">
    <property type="component" value="Unassembled WGS sequence"/>
</dbReference>
<evidence type="ECO:0000313" key="3">
    <source>
        <dbReference type="Proteomes" id="UP000526302"/>
    </source>
</evidence>
<dbReference type="InterPro" id="IPR036388">
    <property type="entry name" value="WH-like_DNA-bd_sf"/>
</dbReference>
<accession>A0A7K4BZ29</accession>
<sequence>MDKMIEESIILTPRDKVYSEIVKSPGLHFREIQRRTNLATGALQYHIDYLKKKNFIFDKKEGKFSRFYSSQETNQIDLELMNLLRQDQVRKIILIILQKKRISLINLKKETNMNTATLNFHLSKLISSKIVEQKKINSKNYYLIKNKLPIIEMLYCYRKSFLDSLVDNFLDIWEKDLR</sequence>
<name>A0A7K4BZ29_9ARCH</name>
<proteinExistence type="predicted"/>
<dbReference type="Pfam" id="PF24266">
    <property type="entry name" value="HTH_HVO_0163_N"/>
    <property type="match status" value="1"/>
</dbReference>
<dbReference type="AlphaFoldDB" id="A0A7K4BZ29"/>
<protein>
    <recommendedName>
        <fullName evidence="1">HVO-0163 N-terminal HTH domain-containing protein</fullName>
    </recommendedName>
</protein>
<dbReference type="EMBL" id="JAAZKV010000012">
    <property type="protein sequence ID" value="NMA44487.1"/>
    <property type="molecule type" value="Genomic_DNA"/>
</dbReference>
<dbReference type="InterPro" id="IPR056504">
    <property type="entry name" value="HTH_HVO_0163_N"/>
</dbReference>
<dbReference type="CDD" id="cd00090">
    <property type="entry name" value="HTH_ARSR"/>
    <property type="match status" value="1"/>
</dbReference>
<organism evidence="2 3">
    <name type="scientific">Candidatus Iainarchaeum sp</name>
    <dbReference type="NCBI Taxonomy" id="3101447"/>
    <lineage>
        <taxon>Archaea</taxon>
        <taxon>Candidatus Iainarchaeota</taxon>
        <taxon>Candidatus Iainarchaeia</taxon>
        <taxon>Candidatus Iainarchaeales</taxon>
        <taxon>Candidatus Iainarchaeaceae</taxon>
        <taxon>Candidatus Iainarchaeum</taxon>
    </lineage>
</organism>
<dbReference type="SUPFAM" id="SSF46785">
    <property type="entry name" value="Winged helix' DNA-binding domain"/>
    <property type="match status" value="2"/>
</dbReference>
<evidence type="ECO:0000313" key="2">
    <source>
        <dbReference type="EMBL" id="NMA44487.1"/>
    </source>
</evidence>
<dbReference type="InterPro" id="IPR036390">
    <property type="entry name" value="WH_DNA-bd_sf"/>
</dbReference>
<dbReference type="Gene3D" id="1.10.10.10">
    <property type="entry name" value="Winged helix-like DNA-binding domain superfamily/Winged helix DNA-binding domain"/>
    <property type="match status" value="2"/>
</dbReference>
<dbReference type="PANTHER" id="PTHR36216:SF1">
    <property type="entry name" value="HTH ARSR-TYPE DOMAIN-CONTAINING PROTEIN"/>
    <property type="match status" value="1"/>
</dbReference>
<dbReference type="InterPro" id="IPR011991">
    <property type="entry name" value="ArsR-like_HTH"/>
</dbReference>
<dbReference type="PANTHER" id="PTHR36216">
    <property type="entry name" value="TRANSCRIPTIONAL REGULATOR, TRMB"/>
    <property type="match status" value="1"/>
</dbReference>
<evidence type="ECO:0000259" key="1">
    <source>
        <dbReference type="Pfam" id="PF24266"/>
    </source>
</evidence>